<comment type="caution">
    <text evidence="1">The sequence shown here is derived from an EMBL/GenBank/DDBJ whole genome shotgun (WGS) entry which is preliminary data.</text>
</comment>
<evidence type="ECO:0000313" key="2">
    <source>
        <dbReference type="Proteomes" id="UP000265520"/>
    </source>
</evidence>
<protein>
    <submittedName>
        <fullName evidence="1">Uncharacterized protein</fullName>
    </submittedName>
</protein>
<feature type="non-terminal residue" evidence="1">
    <location>
        <position position="1"/>
    </location>
</feature>
<sequence length="48" mass="5727">IEPTPRSSVFYDRATNENAWECVDFEFEHTGSLEERYAYSATYFNKVR</sequence>
<dbReference type="EMBL" id="LXQA011100822">
    <property type="protein sequence ID" value="MCI84854.1"/>
    <property type="molecule type" value="Genomic_DNA"/>
</dbReference>
<accession>A0A392V9A6</accession>
<keyword evidence="2" id="KW-1185">Reference proteome</keyword>
<name>A0A392V9A6_9FABA</name>
<dbReference type="Proteomes" id="UP000265520">
    <property type="component" value="Unassembled WGS sequence"/>
</dbReference>
<proteinExistence type="predicted"/>
<reference evidence="1 2" key="1">
    <citation type="journal article" date="2018" name="Front. Plant Sci.">
        <title>Red Clover (Trifolium pratense) and Zigzag Clover (T. medium) - A Picture of Genomic Similarities and Differences.</title>
        <authorList>
            <person name="Dluhosova J."/>
            <person name="Istvanek J."/>
            <person name="Nedelnik J."/>
            <person name="Repkova J."/>
        </authorList>
    </citation>
    <scope>NUCLEOTIDE SEQUENCE [LARGE SCALE GENOMIC DNA]</scope>
    <source>
        <strain evidence="2">cv. 10/8</strain>
        <tissue evidence="1">Leaf</tissue>
    </source>
</reference>
<dbReference type="AlphaFoldDB" id="A0A392V9A6"/>
<evidence type="ECO:0000313" key="1">
    <source>
        <dbReference type="EMBL" id="MCI84854.1"/>
    </source>
</evidence>
<organism evidence="1 2">
    <name type="scientific">Trifolium medium</name>
    <dbReference type="NCBI Taxonomy" id="97028"/>
    <lineage>
        <taxon>Eukaryota</taxon>
        <taxon>Viridiplantae</taxon>
        <taxon>Streptophyta</taxon>
        <taxon>Embryophyta</taxon>
        <taxon>Tracheophyta</taxon>
        <taxon>Spermatophyta</taxon>
        <taxon>Magnoliopsida</taxon>
        <taxon>eudicotyledons</taxon>
        <taxon>Gunneridae</taxon>
        <taxon>Pentapetalae</taxon>
        <taxon>rosids</taxon>
        <taxon>fabids</taxon>
        <taxon>Fabales</taxon>
        <taxon>Fabaceae</taxon>
        <taxon>Papilionoideae</taxon>
        <taxon>50 kb inversion clade</taxon>
        <taxon>NPAAA clade</taxon>
        <taxon>Hologalegina</taxon>
        <taxon>IRL clade</taxon>
        <taxon>Trifolieae</taxon>
        <taxon>Trifolium</taxon>
    </lineage>
</organism>